<feature type="non-terminal residue" evidence="3">
    <location>
        <position position="1"/>
    </location>
</feature>
<comment type="caution">
    <text evidence="3">The sequence shown here is derived from an EMBL/GenBank/DDBJ whole genome shotgun (WGS) entry which is preliminary data.</text>
</comment>
<evidence type="ECO:0000313" key="3">
    <source>
        <dbReference type="EMBL" id="KAK2180707.1"/>
    </source>
</evidence>
<keyword evidence="4" id="KW-1185">Reference proteome</keyword>
<protein>
    <recommendedName>
        <fullName evidence="2">PX domain-containing protein</fullName>
    </recommendedName>
</protein>
<name>A0AAD9L0V3_RIDPI</name>
<dbReference type="EMBL" id="JAODUO010000430">
    <property type="protein sequence ID" value="KAK2180707.1"/>
    <property type="molecule type" value="Genomic_DNA"/>
</dbReference>
<evidence type="ECO:0000256" key="1">
    <source>
        <dbReference type="SAM" id="Coils"/>
    </source>
</evidence>
<proteinExistence type="predicted"/>
<organism evidence="3 4">
    <name type="scientific">Ridgeia piscesae</name>
    <name type="common">Tubeworm</name>
    <dbReference type="NCBI Taxonomy" id="27915"/>
    <lineage>
        <taxon>Eukaryota</taxon>
        <taxon>Metazoa</taxon>
        <taxon>Spiralia</taxon>
        <taxon>Lophotrochozoa</taxon>
        <taxon>Annelida</taxon>
        <taxon>Polychaeta</taxon>
        <taxon>Sedentaria</taxon>
        <taxon>Canalipalpata</taxon>
        <taxon>Sabellida</taxon>
        <taxon>Siboglinidae</taxon>
        <taxon>Ridgeia</taxon>
    </lineage>
</organism>
<dbReference type="Proteomes" id="UP001209878">
    <property type="component" value="Unassembled WGS sequence"/>
</dbReference>
<dbReference type="GO" id="GO:0035091">
    <property type="term" value="F:phosphatidylinositol binding"/>
    <property type="evidence" value="ECO:0007669"/>
    <property type="project" value="InterPro"/>
</dbReference>
<dbReference type="Pfam" id="PF00787">
    <property type="entry name" value="PX"/>
    <property type="match status" value="1"/>
</dbReference>
<accession>A0AAD9L0V3</accession>
<keyword evidence="1" id="KW-0175">Coiled coil</keyword>
<reference evidence="3" key="1">
    <citation type="journal article" date="2023" name="Mol. Biol. Evol.">
        <title>Third-Generation Sequencing Reveals the Adaptive Role of the Epigenome in Three Deep-Sea Polychaetes.</title>
        <authorList>
            <person name="Perez M."/>
            <person name="Aroh O."/>
            <person name="Sun Y."/>
            <person name="Lan Y."/>
            <person name="Juniper S.K."/>
            <person name="Young C.R."/>
            <person name="Angers B."/>
            <person name="Qian P.Y."/>
        </authorList>
    </citation>
    <scope>NUCLEOTIDE SEQUENCE</scope>
    <source>
        <strain evidence="3">R07B-5</strain>
    </source>
</reference>
<feature type="domain" description="PX" evidence="2">
    <location>
        <begin position="175"/>
        <end position="210"/>
    </location>
</feature>
<gene>
    <name evidence="3" type="ORF">NP493_430g01010</name>
</gene>
<dbReference type="Gene3D" id="3.30.1520.10">
    <property type="entry name" value="Phox-like domain"/>
    <property type="match status" value="1"/>
</dbReference>
<sequence>DIQLLTHFFTQSLQSIEEQLRQRETELRERQQLHGQERQQQLDDLDLEKFRLRELEEQERINVLVEQEVKRRMFERRVKKEKEQQVDLERERADHAQELARIRNEHRREMQRMRQRYETSTPENVRTTANPYASLQDMVSEAGLSSLLQPIQVWIPSYVHCGSGFDVHFEFEVKVAVLSFPPKRWFGNRLERIVVERRSLLEDYLQNMLNVLVWNTGCPLHPSYNKVYSKQVLYTFHPFFKKGLFETGRHSTS</sequence>
<feature type="coiled-coil region" evidence="1">
    <location>
        <begin position="13"/>
        <end position="116"/>
    </location>
</feature>
<dbReference type="InterPro" id="IPR001683">
    <property type="entry name" value="PX_dom"/>
</dbReference>
<dbReference type="SUPFAM" id="SSF64268">
    <property type="entry name" value="PX domain"/>
    <property type="match status" value="1"/>
</dbReference>
<dbReference type="InterPro" id="IPR036871">
    <property type="entry name" value="PX_dom_sf"/>
</dbReference>
<dbReference type="AlphaFoldDB" id="A0AAD9L0V3"/>
<evidence type="ECO:0000259" key="2">
    <source>
        <dbReference type="Pfam" id="PF00787"/>
    </source>
</evidence>
<evidence type="ECO:0000313" key="4">
    <source>
        <dbReference type="Proteomes" id="UP001209878"/>
    </source>
</evidence>